<organism evidence="1 2">
    <name type="scientific">Manihot esculenta</name>
    <name type="common">Cassava</name>
    <name type="synonym">Jatropha manihot</name>
    <dbReference type="NCBI Taxonomy" id="3983"/>
    <lineage>
        <taxon>Eukaryota</taxon>
        <taxon>Viridiplantae</taxon>
        <taxon>Streptophyta</taxon>
        <taxon>Embryophyta</taxon>
        <taxon>Tracheophyta</taxon>
        <taxon>Spermatophyta</taxon>
        <taxon>Magnoliopsida</taxon>
        <taxon>eudicotyledons</taxon>
        <taxon>Gunneridae</taxon>
        <taxon>Pentapetalae</taxon>
        <taxon>rosids</taxon>
        <taxon>fabids</taxon>
        <taxon>Malpighiales</taxon>
        <taxon>Euphorbiaceae</taxon>
        <taxon>Crotonoideae</taxon>
        <taxon>Manihoteae</taxon>
        <taxon>Manihot</taxon>
    </lineage>
</organism>
<comment type="caution">
    <text evidence="1">The sequence shown here is derived from an EMBL/GenBank/DDBJ whole genome shotgun (WGS) entry which is preliminary data.</text>
</comment>
<dbReference type="EMBL" id="CM004392">
    <property type="protein sequence ID" value="KAG8652648.1"/>
    <property type="molecule type" value="Genomic_DNA"/>
</dbReference>
<proteinExistence type="predicted"/>
<protein>
    <submittedName>
        <fullName evidence="1">Uncharacterized protein</fullName>
    </submittedName>
</protein>
<accession>A0ACB7HIX8</accession>
<name>A0ACB7HIX8_MANES</name>
<keyword evidence="2" id="KW-1185">Reference proteome</keyword>
<reference evidence="2" key="1">
    <citation type="journal article" date="2016" name="Nat. Biotechnol.">
        <title>Sequencing wild and cultivated cassava and related species reveals extensive interspecific hybridization and genetic diversity.</title>
        <authorList>
            <person name="Bredeson J.V."/>
            <person name="Lyons J.B."/>
            <person name="Prochnik S.E."/>
            <person name="Wu G.A."/>
            <person name="Ha C.M."/>
            <person name="Edsinger-Gonzales E."/>
            <person name="Grimwood J."/>
            <person name="Schmutz J."/>
            <person name="Rabbi I.Y."/>
            <person name="Egesi C."/>
            <person name="Nauluvula P."/>
            <person name="Lebot V."/>
            <person name="Ndunguru J."/>
            <person name="Mkamilo G."/>
            <person name="Bart R.S."/>
            <person name="Setter T.L."/>
            <person name="Gleadow R.M."/>
            <person name="Kulakow P."/>
            <person name="Ferguson M.E."/>
            <person name="Rounsley S."/>
            <person name="Rokhsar D.S."/>
        </authorList>
    </citation>
    <scope>NUCLEOTIDE SEQUENCE [LARGE SCALE GENOMIC DNA]</scope>
    <source>
        <strain evidence="2">cv. AM560-2</strain>
    </source>
</reference>
<evidence type="ECO:0000313" key="1">
    <source>
        <dbReference type="EMBL" id="KAG8652648.1"/>
    </source>
</evidence>
<dbReference type="Proteomes" id="UP000091857">
    <property type="component" value="Chromosome 6"/>
</dbReference>
<evidence type="ECO:0000313" key="2">
    <source>
        <dbReference type="Proteomes" id="UP000091857"/>
    </source>
</evidence>
<gene>
    <name evidence="1" type="ORF">MANES_06G115750v8</name>
</gene>
<sequence>MARRCKLRKGNSININLENETENNVNQSFQETQELHQNQASNFQGNTSQKTMRYHYECHFIFSPNKIYENGRFMEKPNFDVDFISFFDILDDLKKDCGFDVIKVDKFYYLKADKALSDLDALIEVKNDTDVKNIMDSYKKFPLKPIDIYTLFRDYDILPNGLGDELPAVTVDHTSNQLQNPNATAATGSNTIKRKTRGPTRCLKITQLENGQKLPVEFDEDDQAIGDNATAFVWFLGQTIRSVSCCPLQVKQWNKITDDKLDHMWSTILEKFTFEYSDARKGAIFGYMNALYRYYRHKLKKKYFDSKATYSLHLRNKPKDMDVKDWKYLVNLWTENAFQERSNKNKTNRCKRSMPPYTGTKSFARLRDHMKKKNEKTHSRLELFLESRKRKQGKEIDPISQEAIEKFQQLKKQREEWQISLDDDAMFADVLGPEKNGYVRAYGPGKNITEYFGARPTKI</sequence>